<protein>
    <recommendedName>
        <fullName evidence="3">J domain-containing protein</fullName>
    </recommendedName>
</protein>
<sequence>MLATAKLPGQCDAGLFSSSLYQWVATVTHSGQNMPFALPFRTDPLPNGFQLSLLRIDAGGRLVSVGDLRAEVEPEPGAGEDDRVLFVRFYEGEASFMDRERPPQFASDRERLKAALAGLVDVPTVHRFKGQRTVCSLNPWKTLGISESTTDEKTIKRAFRKLALKHHPDVGGAEKSKQFVDIQQAYEVLIGRSRGKEVDPRGASTAAGWSFHDWYWKFATARRQTPPPRAAGGAGFEEGLRGGLPTGSGDGVGVLHVVRCAREFLADVRGGRLSNNIVASALQGLGARIAHAAVPATLPLRLAPDAAFHGMPLVTMPGHVMDQEDNAVKAARLGFGIPIYLGRNFSADVLAASLARVLSEPEFCENAARVAAKMHARGRSPAQESVDWIEHVVATGGEPYLRTPEEDLPWAVRHSLDVAAVWAAAAALLVMLLARAARLLARLGGGGKAGCDGKAKAL</sequence>
<dbReference type="EMBL" id="JALJOU010000114">
    <property type="protein sequence ID" value="KAK9820762.1"/>
    <property type="molecule type" value="Genomic_DNA"/>
</dbReference>
<dbReference type="Pfam" id="PF00226">
    <property type="entry name" value="DnaJ"/>
    <property type="match status" value="1"/>
</dbReference>
<dbReference type="PROSITE" id="PS50076">
    <property type="entry name" value="DNAJ_2"/>
    <property type="match status" value="1"/>
</dbReference>
<gene>
    <name evidence="4" type="ORF">WJX81_005368</name>
</gene>
<dbReference type="SUPFAM" id="SSF46565">
    <property type="entry name" value="Chaperone J-domain"/>
    <property type="match status" value="1"/>
</dbReference>
<keyword evidence="1" id="KW-0328">Glycosyltransferase</keyword>
<organism evidence="4 5">
    <name type="scientific">Elliptochloris bilobata</name>
    <dbReference type="NCBI Taxonomy" id="381761"/>
    <lineage>
        <taxon>Eukaryota</taxon>
        <taxon>Viridiplantae</taxon>
        <taxon>Chlorophyta</taxon>
        <taxon>core chlorophytes</taxon>
        <taxon>Trebouxiophyceae</taxon>
        <taxon>Trebouxiophyceae incertae sedis</taxon>
        <taxon>Elliptochloris clade</taxon>
        <taxon>Elliptochloris</taxon>
    </lineage>
</organism>
<evidence type="ECO:0000259" key="3">
    <source>
        <dbReference type="PROSITE" id="PS50076"/>
    </source>
</evidence>
<evidence type="ECO:0000256" key="1">
    <source>
        <dbReference type="ARBA" id="ARBA00022676"/>
    </source>
</evidence>
<keyword evidence="2" id="KW-0808">Transferase</keyword>
<dbReference type="PANTHER" id="PTHR48043:SF145">
    <property type="entry name" value="FI06409P-RELATED"/>
    <property type="match status" value="1"/>
</dbReference>
<dbReference type="CDD" id="cd06257">
    <property type="entry name" value="DnaJ"/>
    <property type="match status" value="1"/>
</dbReference>
<accession>A0AAW1QH69</accession>
<dbReference type="InterPro" id="IPR002213">
    <property type="entry name" value="UDP_glucos_trans"/>
</dbReference>
<dbReference type="Gene3D" id="3.40.50.2000">
    <property type="entry name" value="Glycogen Phosphorylase B"/>
    <property type="match status" value="1"/>
</dbReference>
<dbReference type="AlphaFoldDB" id="A0AAW1QH69"/>
<dbReference type="Proteomes" id="UP001445335">
    <property type="component" value="Unassembled WGS sequence"/>
</dbReference>
<dbReference type="SUPFAM" id="SSF53756">
    <property type="entry name" value="UDP-Glycosyltransferase/glycogen phosphorylase"/>
    <property type="match status" value="1"/>
</dbReference>
<dbReference type="Pfam" id="PF23650">
    <property type="entry name" value="DUF7148"/>
    <property type="match status" value="1"/>
</dbReference>
<dbReference type="GO" id="GO:0008194">
    <property type="term" value="F:UDP-glycosyltransferase activity"/>
    <property type="evidence" value="ECO:0007669"/>
    <property type="project" value="InterPro"/>
</dbReference>
<feature type="domain" description="J" evidence="3">
    <location>
        <begin position="138"/>
        <end position="202"/>
    </location>
</feature>
<dbReference type="Pfam" id="PF00201">
    <property type="entry name" value="UDPGT"/>
    <property type="match status" value="1"/>
</dbReference>
<dbReference type="InterPro" id="IPR036869">
    <property type="entry name" value="J_dom_sf"/>
</dbReference>
<comment type="caution">
    <text evidence="4">The sequence shown here is derived from an EMBL/GenBank/DDBJ whole genome shotgun (WGS) entry which is preliminary data.</text>
</comment>
<evidence type="ECO:0000313" key="5">
    <source>
        <dbReference type="Proteomes" id="UP001445335"/>
    </source>
</evidence>
<dbReference type="InterPro" id="IPR001623">
    <property type="entry name" value="DnaJ_domain"/>
</dbReference>
<evidence type="ECO:0000256" key="2">
    <source>
        <dbReference type="ARBA" id="ARBA00022679"/>
    </source>
</evidence>
<name>A0AAW1QH69_9CHLO</name>
<reference evidence="4 5" key="1">
    <citation type="journal article" date="2024" name="Nat. Commun.">
        <title>Phylogenomics reveals the evolutionary origins of lichenization in chlorophyte algae.</title>
        <authorList>
            <person name="Puginier C."/>
            <person name="Libourel C."/>
            <person name="Otte J."/>
            <person name="Skaloud P."/>
            <person name="Haon M."/>
            <person name="Grisel S."/>
            <person name="Petersen M."/>
            <person name="Berrin J.G."/>
            <person name="Delaux P.M."/>
            <person name="Dal Grande F."/>
            <person name="Keller J."/>
        </authorList>
    </citation>
    <scope>NUCLEOTIDE SEQUENCE [LARGE SCALE GENOMIC DNA]</scope>
    <source>
        <strain evidence="4 5">SAG 245.80</strain>
    </source>
</reference>
<dbReference type="InterPro" id="IPR055572">
    <property type="entry name" value="DUF7148"/>
</dbReference>
<keyword evidence="5" id="KW-1185">Reference proteome</keyword>
<dbReference type="InterPro" id="IPR050271">
    <property type="entry name" value="UDP-glycosyltransferase"/>
</dbReference>
<proteinExistence type="predicted"/>
<dbReference type="SMART" id="SM00271">
    <property type="entry name" value="DnaJ"/>
    <property type="match status" value="1"/>
</dbReference>
<dbReference type="Gene3D" id="1.10.287.110">
    <property type="entry name" value="DnaJ domain"/>
    <property type="match status" value="1"/>
</dbReference>
<dbReference type="PANTHER" id="PTHR48043">
    <property type="entry name" value="EG:EG0003.4 PROTEIN-RELATED"/>
    <property type="match status" value="1"/>
</dbReference>
<evidence type="ECO:0000313" key="4">
    <source>
        <dbReference type="EMBL" id="KAK9820762.1"/>
    </source>
</evidence>